<protein>
    <recommendedName>
        <fullName evidence="3">Protein kinase domain-containing protein</fullName>
    </recommendedName>
</protein>
<sequence length="523" mass="56355">MDGISMNDHAPTLTIPSTLNSLSIKGSQLVDLKLQMSTQGPNASAKLKTLELTNNDFTTIPTCLQTGTVKNLTVLQYVSGAWSLCCGDARSPRYCSSLNVPKQVNLGAEEFSRFSTNYHDALPTKVNANDGVLSQEQVDKDCSATGVLVCMSGSTASAPTNKGSSGSSISAGAIVGIALGAVAVIAIIAFMLLRRRRSNSPDKGPQSSYLSCPTPAYSPRRSAARGGHEVAGASDLPVLLYEEISIAEPQGAKHLCGAKFQGEKVLLKRLKADITDAHVARQLQAQARLLLANQHPNIVQIRGVTMVNGMDFSVVAEFMDKGSLRMALKDAKIILSVRDRISLCADIAEALQFLHDPSRKMYVRRLTSQKVLVNSQLTCKINLFECHPIASDARNVNAYGTGELAWTAPELIMGDDKVDVRMCNMFALGVIICETITGAAPYASEVESLGSTLADFEIKKRVKRHEHLTPHEHSAAFHDAPIQLQKLVESCLAINPRDRPTAARAAAVLKEVLQDMPRGSETF</sequence>
<keyword evidence="2" id="KW-1133">Transmembrane helix</keyword>
<gene>
    <name evidence="4" type="ORF">N0F65_006659</name>
</gene>
<dbReference type="InterPro" id="IPR000719">
    <property type="entry name" value="Prot_kinase_dom"/>
</dbReference>
<evidence type="ECO:0000259" key="3">
    <source>
        <dbReference type="PROSITE" id="PS50011"/>
    </source>
</evidence>
<accession>A0AAV2YG48</accession>
<dbReference type="PANTHER" id="PTHR44329">
    <property type="entry name" value="SERINE/THREONINE-PROTEIN KINASE TNNI3K-RELATED"/>
    <property type="match status" value="1"/>
</dbReference>
<evidence type="ECO:0000256" key="1">
    <source>
        <dbReference type="SAM" id="MobiDB-lite"/>
    </source>
</evidence>
<dbReference type="EMBL" id="DAKRPA010000271">
    <property type="protein sequence ID" value="DAZ94072.1"/>
    <property type="molecule type" value="Genomic_DNA"/>
</dbReference>
<dbReference type="PROSITE" id="PS50011">
    <property type="entry name" value="PROTEIN_KINASE_DOM"/>
    <property type="match status" value="1"/>
</dbReference>
<comment type="caution">
    <text evidence="4">The sequence shown here is derived from an EMBL/GenBank/DDBJ whole genome shotgun (WGS) entry which is preliminary data.</text>
</comment>
<reference evidence="4" key="2">
    <citation type="journal article" date="2023" name="Microbiol Resour">
        <title>Decontamination and Annotation of the Draft Genome Sequence of the Oomycete Lagenidium giganteum ARSEF 373.</title>
        <authorList>
            <person name="Morgan W.R."/>
            <person name="Tartar A."/>
        </authorList>
    </citation>
    <scope>NUCLEOTIDE SEQUENCE</scope>
    <source>
        <strain evidence="4">ARSEF 373</strain>
    </source>
</reference>
<keyword evidence="2" id="KW-0812">Transmembrane</keyword>
<evidence type="ECO:0000256" key="2">
    <source>
        <dbReference type="SAM" id="Phobius"/>
    </source>
</evidence>
<organism evidence="4 5">
    <name type="scientific">Lagenidium giganteum</name>
    <dbReference type="NCBI Taxonomy" id="4803"/>
    <lineage>
        <taxon>Eukaryota</taxon>
        <taxon>Sar</taxon>
        <taxon>Stramenopiles</taxon>
        <taxon>Oomycota</taxon>
        <taxon>Peronosporomycetes</taxon>
        <taxon>Pythiales</taxon>
        <taxon>Pythiaceae</taxon>
    </lineage>
</organism>
<proteinExistence type="predicted"/>
<evidence type="ECO:0000313" key="5">
    <source>
        <dbReference type="Proteomes" id="UP001146120"/>
    </source>
</evidence>
<dbReference type="SUPFAM" id="SSF56112">
    <property type="entry name" value="Protein kinase-like (PK-like)"/>
    <property type="match status" value="1"/>
</dbReference>
<dbReference type="Pfam" id="PF07714">
    <property type="entry name" value="PK_Tyr_Ser-Thr"/>
    <property type="match status" value="1"/>
</dbReference>
<dbReference type="InterPro" id="IPR051681">
    <property type="entry name" value="Ser/Thr_Kinases-Pseudokinases"/>
</dbReference>
<dbReference type="Gene3D" id="3.30.200.20">
    <property type="entry name" value="Phosphorylase Kinase, domain 1"/>
    <property type="match status" value="1"/>
</dbReference>
<dbReference type="Proteomes" id="UP001146120">
    <property type="component" value="Unassembled WGS sequence"/>
</dbReference>
<dbReference type="GO" id="GO:0005524">
    <property type="term" value="F:ATP binding"/>
    <property type="evidence" value="ECO:0007669"/>
    <property type="project" value="InterPro"/>
</dbReference>
<evidence type="ECO:0000313" key="4">
    <source>
        <dbReference type="EMBL" id="DAZ94072.1"/>
    </source>
</evidence>
<dbReference type="AlphaFoldDB" id="A0AAV2YG48"/>
<name>A0AAV2YG48_9STRA</name>
<dbReference type="GO" id="GO:0004674">
    <property type="term" value="F:protein serine/threonine kinase activity"/>
    <property type="evidence" value="ECO:0007669"/>
    <property type="project" value="TreeGrafter"/>
</dbReference>
<dbReference type="PANTHER" id="PTHR44329:SF214">
    <property type="entry name" value="PROTEIN KINASE DOMAIN-CONTAINING PROTEIN"/>
    <property type="match status" value="1"/>
</dbReference>
<dbReference type="InterPro" id="IPR001245">
    <property type="entry name" value="Ser-Thr/Tyr_kinase_cat_dom"/>
</dbReference>
<dbReference type="Gene3D" id="1.10.510.10">
    <property type="entry name" value="Transferase(Phosphotransferase) domain 1"/>
    <property type="match status" value="1"/>
</dbReference>
<feature type="transmembrane region" description="Helical" evidence="2">
    <location>
        <begin position="169"/>
        <end position="193"/>
    </location>
</feature>
<keyword evidence="5" id="KW-1185">Reference proteome</keyword>
<feature type="region of interest" description="Disordered" evidence="1">
    <location>
        <begin position="198"/>
        <end position="226"/>
    </location>
</feature>
<keyword evidence="2" id="KW-0472">Membrane</keyword>
<dbReference type="InterPro" id="IPR011009">
    <property type="entry name" value="Kinase-like_dom_sf"/>
</dbReference>
<feature type="domain" description="Protein kinase" evidence="3">
    <location>
        <begin position="217"/>
        <end position="513"/>
    </location>
</feature>
<reference evidence="4" key="1">
    <citation type="submission" date="2022-11" db="EMBL/GenBank/DDBJ databases">
        <authorList>
            <person name="Morgan W.R."/>
            <person name="Tartar A."/>
        </authorList>
    </citation>
    <scope>NUCLEOTIDE SEQUENCE</scope>
    <source>
        <strain evidence="4">ARSEF 373</strain>
    </source>
</reference>